<feature type="domain" description="AAA" evidence="1">
    <location>
        <begin position="101"/>
        <end position="299"/>
    </location>
</feature>
<dbReference type="EMBL" id="JAAOMA010000004">
    <property type="protein sequence ID" value="NHR04364.1"/>
    <property type="molecule type" value="Genomic_DNA"/>
</dbReference>
<protein>
    <submittedName>
        <fullName evidence="2">ParA family protein</fullName>
    </submittedName>
</protein>
<accession>A0ABX0L4G5</accession>
<dbReference type="CDD" id="cd02042">
    <property type="entry name" value="ParAB_family"/>
    <property type="match status" value="1"/>
</dbReference>
<evidence type="ECO:0000313" key="3">
    <source>
        <dbReference type="Proteomes" id="UP001515641"/>
    </source>
</evidence>
<evidence type="ECO:0000313" key="2">
    <source>
        <dbReference type="EMBL" id="NHR04364.1"/>
    </source>
</evidence>
<keyword evidence="3" id="KW-1185">Reference proteome</keyword>
<sequence>MDSPVLESRKQQSITGTIMTDLEFVVPDFSTVRYPVNVVADMLNVSVPSIKKYEKDMGLEVERQSTGVQSRRYSLENIFDIAAHRRTSGLIKPLNRPITLTVHVKKGGVAKTTLAVNLAIQLSLAGYKTLLVDNDPQGDATSMLSFDPDLSVAELEEMGHPASRAVELHFGHLFKFGGAFSGHDLKDVIKKPFGENGLHLIPADESLDDLNVALTNANNSDFRFGLLIEQSRKGKLKNCDLSGYDFIIFDCPPSSTVAARNALVACDYIVTPVRMDRLSVKGLSRLTQSLSVFEEDYNRAPTPIVVPTMFQKNRPRTQRNLAMLMQHFNTRVTDVRLHHSEDYPKAMDEGYPVSIWKGASPAIRNEFRDLATEIIQRIIADVGER</sequence>
<dbReference type="SUPFAM" id="SSF52540">
    <property type="entry name" value="P-loop containing nucleoside triphosphate hydrolases"/>
    <property type="match status" value="1"/>
</dbReference>
<evidence type="ECO:0000259" key="1">
    <source>
        <dbReference type="Pfam" id="PF13614"/>
    </source>
</evidence>
<dbReference type="Proteomes" id="UP001515641">
    <property type="component" value="Unassembled WGS sequence"/>
</dbReference>
<dbReference type="InterPro" id="IPR027417">
    <property type="entry name" value="P-loop_NTPase"/>
</dbReference>
<dbReference type="RefSeq" id="WP_166450883.1">
    <property type="nucleotide sequence ID" value="NZ_JAAOMA010000004.1"/>
</dbReference>
<dbReference type="InterPro" id="IPR025669">
    <property type="entry name" value="AAA_dom"/>
</dbReference>
<dbReference type="InterPro" id="IPR050678">
    <property type="entry name" value="DNA_Partitioning_ATPase"/>
</dbReference>
<dbReference type="Gene3D" id="3.40.50.300">
    <property type="entry name" value="P-loop containing nucleotide triphosphate hydrolases"/>
    <property type="match status" value="1"/>
</dbReference>
<reference evidence="2 3" key="1">
    <citation type="submission" date="2020-03" db="EMBL/GenBank/DDBJ databases">
        <title>Draft genome sequence of environmentally isolated cultures.</title>
        <authorList>
            <person name="Wilson H.S."/>
            <person name="De Leon M.E."/>
        </authorList>
    </citation>
    <scope>NUCLEOTIDE SEQUENCE [LARGE SCALE GENOMIC DNA]</scope>
    <source>
        <strain evidence="2 3">HSC-31F16</strain>
    </source>
</reference>
<organism evidence="2 3">
    <name type="scientific">Chromobacterium fluminis</name>
    <dbReference type="NCBI Taxonomy" id="3044269"/>
    <lineage>
        <taxon>Bacteria</taxon>
        <taxon>Pseudomonadati</taxon>
        <taxon>Pseudomonadota</taxon>
        <taxon>Betaproteobacteria</taxon>
        <taxon>Neisseriales</taxon>
        <taxon>Chromobacteriaceae</taxon>
        <taxon>Chromobacterium</taxon>
    </lineage>
</organism>
<dbReference type="Pfam" id="PF13614">
    <property type="entry name" value="AAA_31"/>
    <property type="match status" value="1"/>
</dbReference>
<name>A0ABX0L4G5_9NEIS</name>
<comment type="caution">
    <text evidence="2">The sequence shown here is derived from an EMBL/GenBank/DDBJ whole genome shotgun (WGS) entry which is preliminary data.</text>
</comment>
<proteinExistence type="predicted"/>
<gene>
    <name evidence="2" type="ORF">HA052_04060</name>
</gene>
<dbReference type="PANTHER" id="PTHR13696">
    <property type="entry name" value="P-LOOP CONTAINING NUCLEOSIDE TRIPHOSPHATE HYDROLASE"/>
    <property type="match status" value="1"/>
</dbReference>
<dbReference type="PANTHER" id="PTHR13696:SF99">
    <property type="entry name" value="COBYRINIC ACID AC-DIAMIDE SYNTHASE"/>
    <property type="match status" value="1"/>
</dbReference>